<protein>
    <submittedName>
        <fullName evidence="1">Uncharacterized protein</fullName>
    </submittedName>
</protein>
<dbReference type="EMBL" id="SHMQ01000002">
    <property type="protein sequence ID" value="RZV40267.1"/>
    <property type="molecule type" value="Genomic_DNA"/>
</dbReference>
<evidence type="ECO:0000313" key="2">
    <source>
        <dbReference type="Proteomes" id="UP000322454"/>
    </source>
</evidence>
<accession>A0A520XGD5</accession>
<dbReference type="AlphaFoldDB" id="A0A520XGD5"/>
<proteinExistence type="predicted"/>
<comment type="caution">
    <text evidence="1">The sequence shown here is derived from an EMBL/GenBank/DDBJ whole genome shotgun (WGS) entry which is preliminary data.</text>
</comment>
<evidence type="ECO:0000313" key="1">
    <source>
        <dbReference type="EMBL" id="RZV40267.1"/>
    </source>
</evidence>
<gene>
    <name evidence="1" type="ORF">EVJ48_01875</name>
</gene>
<reference evidence="1 2" key="1">
    <citation type="submission" date="2019-01" db="EMBL/GenBank/DDBJ databases">
        <title>Insights into ecological role of a new deltaproteobacterial order Candidatus Sinidesulfobacterales (Sva0485) by metagenomics and metatranscriptomics.</title>
        <authorList>
            <person name="Tan S."/>
            <person name="Liu J."/>
            <person name="Fang Y."/>
            <person name="Hedlund B."/>
            <person name="Lian Z.-H."/>
            <person name="Huang L.-Y."/>
            <person name="Li J.-T."/>
            <person name="Huang L.-N."/>
            <person name="Li W.-J."/>
            <person name="Jiang H.-C."/>
            <person name="Dong H.-L."/>
            <person name="Shu W.-S."/>
        </authorList>
    </citation>
    <scope>NUCLEOTIDE SEQUENCE [LARGE SCALE GENOMIC DNA]</scope>
    <source>
        <strain evidence="1">AP4</strain>
    </source>
</reference>
<organism evidence="1 2">
    <name type="scientific">Candidatus Acidulodesulfobacterium acidiphilum</name>
    <dbReference type="NCBI Taxonomy" id="2597224"/>
    <lineage>
        <taxon>Bacteria</taxon>
        <taxon>Deltaproteobacteria</taxon>
        <taxon>Candidatus Acidulodesulfobacterales</taxon>
        <taxon>Candidatus Acidulodesulfobacterium</taxon>
    </lineage>
</organism>
<sequence>MADDELHEKIEEYCGKNDITKADFLKSAILEKLGKDKPAINDVLSRVYIMVYALTKNSNIQNFDKLKEEAAKTLSAIATSLSEVAK</sequence>
<dbReference type="Proteomes" id="UP000322454">
    <property type="component" value="Unassembled WGS sequence"/>
</dbReference>
<name>A0A520XGD5_9DELT</name>